<protein>
    <submittedName>
        <fullName evidence="1">Uncharacterized protein</fullName>
    </submittedName>
</protein>
<organism evidence="1 2">
    <name type="scientific">Pinctada imbricata</name>
    <name type="common">Atlantic pearl-oyster</name>
    <name type="synonym">Pinctada martensii</name>
    <dbReference type="NCBI Taxonomy" id="66713"/>
    <lineage>
        <taxon>Eukaryota</taxon>
        <taxon>Metazoa</taxon>
        <taxon>Spiralia</taxon>
        <taxon>Lophotrochozoa</taxon>
        <taxon>Mollusca</taxon>
        <taxon>Bivalvia</taxon>
        <taxon>Autobranchia</taxon>
        <taxon>Pteriomorphia</taxon>
        <taxon>Pterioida</taxon>
        <taxon>Pterioidea</taxon>
        <taxon>Pteriidae</taxon>
        <taxon>Pinctada</taxon>
    </lineage>
</organism>
<proteinExistence type="predicted"/>
<dbReference type="Proteomes" id="UP001186944">
    <property type="component" value="Unassembled WGS sequence"/>
</dbReference>
<gene>
    <name evidence="1" type="ORF">FSP39_014674</name>
</gene>
<dbReference type="EMBL" id="VSWD01000013">
    <property type="protein sequence ID" value="KAK3084519.1"/>
    <property type="molecule type" value="Genomic_DNA"/>
</dbReference>
<accession>A0AA89BR74</accession>
<name>A0AA89BR74_PINIB</name>
<comment type="caution">
    <text evidence="1">The sequence shown here is derived from an EMBL/GenBank/DDBJ whole genome shotgun (WGS) entry which is preliminary data.</text>
</comment>
<evidence type="ECO:0000313" key="2">
    <source>
        <dbReference type="Proteomes" id="UP001186944"/>
    </source>
</evidence>
<evidence type="ECO:0000313" key="1">
    <source>
        <dbReference type="EMBL" id="KAK3084519.1"/>
    </source>
</evidence>
<reference evidence="1" key="1">
    <citation type="submission" date="2019-08" db="EMBL/GenBank/DDBJ databases">
        <title>The improved chromosome-level genome for the pearl oyster Pinctada fucata martensii using PacBio sequencing and Hi-C.</title>
        <authorList>
            <person name="Zheng Z."/>
        </authorList>
    </citation>
    <scope>NUCLEOTIDE SEQUENCE</scope>
    <source>
        <strain evidence="1">ZZ-2019</strain>
        <tissue evidence="1">Adductor muscle</tissue>
    </source>
</reference>
<dbReference type="AlphaFoldDB" id="A0AA89BR74"/>
<sequence>MIELQGSPEITFGRGYWKFNNSLLEDKDFVRGFRDYWKHTHDIEMCLEIWDNFKECIREYTSRYCKDKARTRRQTIRQLEKEYYDLKYHEKLNPGQFIDRLKAVRDKIKEIESENYQGAKIRSKADNLDFDENLSNYFFRKETKRARQKMITRIKTESSELTTTGSILDAFRGFYSDLYTSEKIDNDLVDFFLSDVPKLDKEDSDSCEGLITREEVWKALKAMENGKSPGCDGLTKEFYCTFFNIIGDQLVKVANLVFEAGSLSESQKLGYITLLLKDKNNSDSMKYYRPISLLNVDYKIISKVITNRVGMVMEKLVHPNQTCAVSPNEKVL</sequence>
<keyword evidence="2" id="KW-1185">Reference proteome</keyword>
<dbReference type="PANTHER" id="PTHR31635">
    <property type="entry name" value="REVERSE TRANSCRIPTASE DOMAIN-CONTAINING PROTEIN-RELATED"/>
    <property type="match status" value="1"/>
</dbReference>
<dbReference type="PANTHER" id="PTHR31635:SF196">
    <property type="entry name" value="REVERSE TRANSCRIPTASE DOMAIN-CONTAINING PROTEIN-RELATED"/>
    <property type="match status" value="1"/>
</dbReference>